<gene>
    <name evidence="7" type="ORF">BDV96DRAFT_497886</name>
</gene>
<keyword evidence="2" id="KW-0285">Flavoprotein</keyword>
<dbReference type="PRINTS" id="PR00420">
    <property type="entry name" value="RNGMNOXGNASE"/>
</dbReference>
<dbReference type="PANTHER" id="PTHR47178:SF2">
    <property type="entry name" value="FAD-BINDING DOMAIN-CONTAINING PROTEIN"/>
    <property type="match status" value="1"/>
</dbReference>
<protein>
    <recommendedName>
        <fullName evidence="6">FAD-binding domain-containing protein</fullName>
    </recommendedName>
</protein>
<evidence type="ECO:0000259" key="6">
    <source>
        <dbReference type="Pfam" id="PF01494"/>
    </source>
</evidence>
<name>A0A6A5YZ02_9PLEO</name>
<evidence type="ECO:0000256" key="5">
    <source>
        <dbReference type="ARBA" id="ARBA00023033"/>
    </source>
</evidence>
<evidence type="ECO:0000313" key="7">
    <source>
        <dbReference type="EMBL" id="KAF2112392.1"/>
    </source>
</evidence>
<evidence type="ECO:0000313" key="8">
    <source>
        <dbReference type="Proteomes" id="UP000799770"/>
    </source>
</evidence>
<dbReference type="Pfam" id="PF01494">
    <property type="entry name" value="FAD_binding_3"/>
    <property type="match status" value="2"/>
</dbReference>
<dbReference type="SUPFAM" id="SSF51905">
    <property type="entry name" value="FAD/NAD(P)-binding domain"/>
    <property type="match status" value="1"/>
</dbReference>
<sequence length="399" mass="44519">MSIAKPHALIIGAGSTGLLISQGLKQSGISSTVFEKSTENDYKDRPRHWSMALHWGANFLHKCLPKDILADIRSIEADPFIKMTAEQEKSFPFVNGKTGEVIVQVPGESTRRVSRAKLRKLFSQGLDVRYGKRLKNVEEDGVQVIAYFEDGTSASGDILVGCDGAKSTVRARLLTLEENRLDPIPLFNANFAVTYTAEQALFIRNAYHPSFFMAPHPEQQTSFLIAMADVEDPTKPDTWVFLINFAIWGVEQPAGNTDRLKLVKKYAANYCEPFKSAAKWIPDNTWVPPDVFKVWTHPVKWNNHGGRITLAGDAAHPLPPFRGQGLNIALEDAYHYIQAIESYAKGKGTLEEAVSQYDADVLERGKREAEMSNLQTYGTHHWEVLMDSPLVNKTGISKT</sequence>
<keyword evidence="3" id="KW-0274">FAD</keyword>
<dbReference type="GO" id="GO:0071949">
    <property type="term" value="F:FAD binding"/>
    <property type="evidence" value="ECO:0007669"/>
    <property type="project" value="InterPro"/>
</dbReference>
<organism evidence="7 8">
    <name type="scientific">Lophiotrema nucula</name>
    <dbReference type="NCBI Taxonomy" id="690887"/>
    <lineage>
        <taxon>Eukaryota</taxon>
        <taxon>Fungi</taxon>
        <taxon>Dikarya</taxon>
        <taxon>Ascomycota</taxon>
        <taxon>Pezizomycotina</taxon>
        <taxon>Dothideomycetes</taxon>
        <taxon>Pleosporomycetidae</taxon>
        <taxon>Pleosporales</taxon>
        <taxon>Lophiotremataceae</taxon>
        <taxon>Lophiotrema</taxon>
    </lineage>
</organism>
<dbReference type="Gene3D" id="3.50.50.60">
    <property type="entry name" value="FAD/NAD(P)-binding domain"/>
    <property type="match status" value="1"/>
</dbReference>
<keyword evidence="8" id="KW-1185">Reference proteome</keyword>
<evidence type="ECO:0000256" key="3">
    <source>
        <dbReference type="ARBA" id="ARBA00022827"/>
    </source>
</evidence>
<evidence type="ECO:0000256" key="4">
    <source>
        <dbReference type="ARBA" id="ARBA00023002"/>
    </source>
</evidence>
<dbReference type="InterPro" id="IPR002938">
    <property type="entry name" value="FAD-bd"/>
</dbReference>
<dbReference type="GO" id="GO:0004497">
    <property type="term" value="F:monooxygenase activity"/>
    <property type="evidence" value="ECO:0007669"/>
    <property type="project" value="UniProtKB-KW"/>
</dbReference>
<feature type="domain" description="FAD-binding" evidence="6">
    <location>
        <begin position="122"/>
        <end position="236"/>
    </location>
</feature>
<comment type="cofactor">
    <cofactor evidence="1">
        <name>FAD</name>
        <dbReference type="ChEBI" id="CHEBI:57692"/>
    </cofactor>
</comment>
<keyword evidence="5" id="KW-0503">Monooxygenase</keyword>
<dbReference type="Proteomes" id="UP000799770">
    <property type="component" value="Unassembled WGS sequence"/>
</dbReference>
<dbReference type="AlphaFoldDB" id="A0A6A5YZ02"/>
<evidence type="ECO:0000256" key="1">
    <source>
        <dbReference type="ARBA" id="ARBA00001974"/>
    </source>
</evidence>
<dbReference type="PANTHER" id="PTHR47178">
    <property type="entry name" value="MONOOXYGENASE, FAD-BINDING"/>
    <property type="match status" value="1"/>
</dbReference>
<accession>A0A6A5YZ02</accession>
<keyword evidence="4" id="KW-0560">Oxidoreductase</keyword>
<evidence type="ECO:0000256" key="2">
    <source>
        <dbReference type="ARBA" id="ARBA00022630"/>
    </source>
</evidence>
<proteinExistence type="predicted"/>
<feature type="domain" description="FAD-binding" evidence="6">
    <location>
        <begin position="303"/>
        <end position="366"/>
    </location>
</feature>
<dbReference type="OrthoDB" id="47494at2759"/>
<dbReference type="EMBL" id="ML977331">
    <property type="protein sequence ID" value="KAF2112392.1"/>
    <property type="molecule type" value="Genomic_DNA"/>
</dbReference>
<dbReference type="InterPro" id="IPR036188">
    <property type="entry name" value="FAD/NAD-bd_sf"/>
</dbReference>
<reference evidence="7" key="1">
    <citation type="journal article" date="2020" name="Stud. Mycol.">
        <title>101 Dothideomycetes genomes: a test case for predicting lifestyles and emergence of pathogens.</title>
        <authorList>
            <person name="Haridas S."/>
            <person name="Albert R."/>
            <person name="Binder M."/>
            <person name="Bloem J."/>
            <person name="Labutti K."/>
            <person name="Salamov A."/>
            <person name="Andreopoulos B."/>
            <person name="Baker S."/>
            <person name="Barry K."/>
            <person name="Bills G."/>
            <person name="Bluhm B."/>
            <person name="Cannon C."/>
            <person name="Castanera R."/>
            <person name="Culley D."/>
            <person name="Daum C."/>
            <person name="Ezra D."/>
            <person name="Gonzalez J."/>
            <person name="Henrissat B."/>
            <person name="Kuo A."/>
            <person name="Liang C."/>
            <person name="Lipzen A."/>
            <person name="Lutzoni F."/>
            <person name="Magnuson J."/>
            <person name="Mondo S."/>
            <person name="Nolan M."/>
            <person name="Ohm R."/>
            <person name="Pangilinan J."/>
            <person name="Park H.-J."/>
            <person name="Ramirez L."/>
            <person name="Alfaro M."/>
            <person name="Sun H."/>
            <person name="Tritt A."/>
            <person name="Yoshinaga Y."/>
            <person name="Zwiers L.-H."/>
            <person name="Turgeon B."/>
            <person name="Goodwin S."/>
            <person name="Spatafora J."/>
            <person name="Crous P."/>
            <person name="Grigoriev I."/>
        </authorList>
    </citation>
    <scope>NUCLEOTIDE SEQUENCE</scope>
    <source>
        <strain evidence="7">CBS 627.86</strain>
    </source>
</reference>